<dbReference type="PANTHER" id="PTHR37310">
    <property type="entry name" value="CYTOPLASMIC PROTEIN-RELATED"/>
    <property type="match status" value="1"/>
</dbReference>
<comment type="caution">
    <text evidence="1">The sequence shown here is derived from an EMBL/GenBank/DDBJ whole genome shotgun (WGS) entry which is preliminary data.</text>
</comment>
<evidence type="ECO:0000313" key="1">
    <source>
        <dbReference type="EMBL" id="MFC4094786.1"/>
    </source>
</evidence>
<dbReference type="CDD" id="cd08026">
    <property type="entry name" value="DUF326"/>
    <property type="match status" value="1"/>
</dbReference>
<sequence>MDNSITVIETLNNCVVKCNRCADACLDEDDIASMVDCIRANRVCAEICNTTAKILATTYKDVGDLIKYCHRLCMSCATECEKHEHQHCLECAEACRKCAAACKDMLVKYETSNIQQDENYF</sequence>
<dbReference type="PANTHER" id="PTHR37310:SF1">
    <property type="entry name" value="CYTOPLASMIC PROTEIN"/>
    <property type="match status" value="1"/>
</dbReference>
<protein>
    <submittedName>
        <fullName evidence="1">Four-helix bundle copper-binding protein</fullName>
    </submittedName>
</protein>
<dbReference type="Gene3D" id="1.20.1270.360">
    <property type="match status" value="1"/>
</dbReference>
<keyword evidence="2" id="KW-1185">Reference proteome</keyword>
<organism evidence="1 2">
    <name type="scientific">Euzebyella saccharophila</name>
    <dbReference type="NCBI Taxonomy" id="679664"/>
    <lineage>
        <taxon>Bacteria</taxon>
        <taxon>Pseudomonadati</taxon>
        <taxon>Bacteroidota</taxon>
        <taxon>Flavobacteriia</taxon>
        <taxon>Flavobacteriales</taxon>
        <taxon>Flavobacteriaceae</taxon>
        <taxon>Euzebyella</taxon>
    </lineage>
</organism>
<name>A0ABV8JKT4_9FLAO</name>
<dbReference type="EMBL" id="JBHSAW010000003">
    <property type="protein sequence ID" value="MFC4094786.1"/>
    <property type="molecule type" value="Genomic_DNA"/>
</dbReference>
<dbReference type="Proteomes" id="UP001595814">
    <property type="component" value="Unassembled WGS sequence"/>
</dbReference>
<dbReference type="RefSeq" id="WP_192462289.1">
    <property type="nucleotide sequence ID" value="NZ_JACYFJ010000003.1"/>
</dbReference>
<dbReference type="InterPro" id="IPR044543">
    <property type="entry name" value="YHJQ-like"/>
</dbReference>
<evidence type="ECO:0000313" key="2">
    <source>
        <dbReference type="Proteomes" id="UP001595814"/>
    </source>
</evidence>
<proteinExistence type="predicted"/>
<accession>A0ABV8JKT4</accession>
<reference evidence="2" key="1">
    <citation type="journal article" date="2019" name="Int. J. Syst. Evol. Microbiol.">
        <title>The Global Catalogue of Microorganisms (GCM) 10K type strain sequencing project: providing services to taxonomists for standard genome sequencing and annotation.</title>
        <authorList>
            <consortium name="The Broad Institute Genomics Platform"/>
            <consortium name="The Broad Institute Genome Sequencing Center for Infectious Disease"/>
            <person name="Wu L."/>
            <person name="Ma J."/>
        </authorList>
    </citation>
    <scope>NUCLEOTIDE SEQUENCE [LARGE SCALE GENOMIC DNA]</scope>
    <source>
        <strain evidence="2">CECT 7477</strain>
    </source>
</reference>
<dbReference type="InterPro" id="IPR005560">
    <property type="entry name" value="Csp_YhjQ"/>
</dbReference>
<gene>
    <name evidence="1" type="ORF">ACFOUT_02800</name>
</gene>
<dbReference type="Pfam" id="PF03860">
    <property type="entry name" value="Csp"/>
    <property type="match status" value="1"/>
</dbReference>